<dbReference type="SUPFAM" id="SSF53098">
    <property type="entry name" value="Ribonuclease H-like"/>
    <property type="match status" value="1"/>
</dbReference>
<dbReference type="PANTHER" id="PTHR47501">
    <property type="entry name" value="TRANSPOSASE-RELATED"/>
    <property type="match status" value="1"/>
</dbReference>
<accession>A0A8N1S5D3</accession>
<dbReference type="Proteomes" id="UP000504615">
    <property type="component" value="Unplaced"/>
</dbReference>
<gene>
    <name evidence="2" type="primary">LOC112552391</name>
</gene>
<dbReference type="PANTHER" id="PTHR47501:SF5">
    <property type="entry name" value="HAT C-TERMINAL DIMERISATION DOMAIN-CONTAINING PROTEIN"/>
    <property type="match status" value="1"/>
</dbReference>
<name>A0A8N1S5D3_9HYME</name>
<dbReference type="RefSeq" id="XP_025073302.1">
    <property type="nucleotide sequence ID" value="XM_025217517.1"/>
</dbReference>
<proteinExistence type="predicted"/>
<keyword evidence="1" id="KW-1185">Reference proteome</keyword>
<organism evidence="1 2">
    <name type="scientific">Pogonomyrmex barbatus</name>
    <name type="common">red harvester ant</name>
    <dbReference type="NCBI Taxonomy" id="144034"/>
    <lineage>
        <taxon>Eukaryota</taxon>
        <taxon>Metazoa</taxon>
        <taxon>Ecdysozoa</taxon>
        <taxon>Arthropoda</taxon>
        <taxon>Hexapoda</taxon>
        <taxon>Insecta</taxon>
        <taxon>Pterygota</taxon>
        <taxon>Neoptera</taxon>
        <taxon>Endopterygota</taxon>
        <taxon>Hymenoptera</taxon>
        <taxon>Apocrita</taxon>
        <taxon>Aculeata</taxon>
        <taxon>Formicoidea</taxon>
        <taxon>Formicidae</taxon>
        <taxon>Myrmicinae</taxon>
        <taxon>Pogonomyrmex</taxon>
    </lineage>
</organism>
<dbReference type="GeneID" id="112552391"/>
<dbReference type="OrthoDB" id="7554903at2759"/>
<sequence>MKDIKNEISNAKYVCTTADIWNYAQKRISKKYSKEFRMPLPINDSHTHDRIMNILNKIHSKFEITSEKLIATVTDNGSNFVKAFQKSGVHIDESLFYEDVHQSVETVSFEGIISPLLPPHQRCDSHTLHLVVTTDILNGQFT</sequence>
<protein>
    <submittedName>
        <fullName evidence="2">Uncharacterized protein LOC112552391</fullName>
    </submittedName>
</protein>
<reference evidence="2" key="1">
    <citation type="submission" date="2025-08" db="UniProtKB">
        <authorList>
            <consortium name="RefSeq"/>
        </authorList>
    </citation>
    <scope>IDENTIFICATION</scope>
</reference>
<dbReference type="InterPro" id="IPR012337">
    <property type="entry name" value="RNaseH-like_sf"/>
</dbReference>
<dbReference type="AlphaFoldDB" id="A0A8N1S5D3"/>
<evidence type="ECO:0000313" key="1">
    <source>
        <dbReference type="Proteomes" id="UP000504615"/>
    </source>
</evidence>
<evidence type="ECO:0000313" key="2">
    <source>
        <dbReference type="RefSeq" id="XP_025073302.1"/>
    </source>
</evidence>